<evidence type="ECO:0000256" key="2">
    <source>
        <dbReference type="ARBA" id="ARBA00022679"/>
    </source>
</evidence>
<dbReference type="PANTHER" id="PTHR21367">
    <property type="entry name" value="ARGININE-TRNA-PROTEIN TRANSFERASE 1"/>
    <property type="match status" value="1"/>
</dbReference>
<dbReference type="PIRSF" id="PIRSF037207">
    <property type="entry name" value="ATE1_euk"/>
    <property type="match status" value="1"/>
</dbReference>
<dbReference type="Pfam" id="PF04376">
    <property type="entry name" value="ATE_N"/>
    <property type="match status" value="1"/>
</dbReference>
<comment type="similarity">
    <text evidence="1 5">Belongs to the R-transferase family.</text>
</comment>
<dbReference type="InterPro" id="IPR030700">
    <property type="entry name" value="N-end_Aminoacyl_Trfase"/>
</dbReference>
<dbReference type="EC" id="2.3.2.8" evidence="5"/>
<accession>A0ABR1B6H2</accession>
<dbReference type="InterPro" id="IPR007472">
    <property type="entry name" value="N-end_Aminoacyl_Trfase_C"/>
</dbReference>
<reference evidence="8 9" key="1">
    <citation type="submission" date="2023-09" db="EMBL/GenBank/DDBJ databases">
        <title>Genomes of two closely related lineages of the louse Polyplax serrata with different host specificities.</title>
        <authorList>
            <person name="Martinu J."/>
            <person name="Tarabai H."/>
            <person name="Stefka J."/>
            <person name="Hypsa V."/>
        </authorList>
    </citation>
    <scope>NUCLEOTIDE SEQUENCE [LARGE SCALE GENOMIC DNA]</scope>
    <source>
        <strain evidence="8">98ZLc_SE</strain>
    </source>
</reference>
<dbReference type="Proteomes" id="UP001359485">
    <property type="component" value="Unassembled WGS sequence"/>
</dbReference>
<dbReference type="InterPro" id="IPR016181">
    <property type="entry name" value="Acyl_CoA_acyltransferase"/>
</dbReference>
<proteinExistence type="inferred from homology"/>
<dbReference type="PANTHER" id="PTHR21367:SF1">
    <property type="entry name" value="ARGINYL-TRNA--PROTEIN TRANSFERASE 1"/>
    <property type="match status" value="1"/>
</dbReference>
<sequence length="553" mass="63912">MDDYHPSIVEYYSEQRKGHCGYCSSEEGSCTYGLHAHILNVDDYQNMIDRGWRRCGQYCYKSIMDITCCPLYTIRCAVNDFRLSKTQKKILKKVNQFLATGSLLKDNASKNLDHVGFQHLTNIKSVADSLQTTVSSSLITPSQDMELSNINSSQVTPPKEPIYKKSEAVNTNVSTNERPIKTKTQKAKYLRIQRKRLKLQNLGLNEEEISKKLIEKKKYPVVKTIEDFLKNDSTKGQAHNLKVIIRGTAFNTISPRISLVRSSPRSKEFDNTYPLVFDLYKRYQISIHRDAPEKITERQFERFLVVSPLKVVITIRLVSVSSSEFKETYNESTSLFKKYQMAIHHESEEDCDASTFNDFLIHSPFEASNTYGSYHQQYWLDNKLIAVGVIDILPKCVSSVYFFYDPDYSHLSLGVYGALREIEFTRRLSSQLPDLNYYYMGFYIHSCVKMKYKAAYKPSFLLCPEVYTWHPILDCIPKLNLKKYTRFNEDLTAVDSNSKASPSDVLILYNRVAMPLVYYLKQKKCSSEEVAEIMEYANLVGVLCSKKLLLFRM</sequence>
<keyword evidence="3 5" id="KW-0833">Ubl conjugation pathway</keyword>
<dbReference type="InterPro" id="IPR017137">
    <property type="entry name" value="Arg-tRNA-P_Trfase_1_euk"/>
</dbReference>
<dbReference type="EMBL" id="JAWJWF010000003">
    <property type="protein sequence ID" value="KAK6635738.1"/>
    <property type="molecule type" value="Genomic_DNA"/>
</dbReference>
<comment type="function">
    <text evidence="5">Involved in the post-translational conjugation of arginine to the N-terminal aspartate or glutamate of a protein. This arginylation is required for degradation of the protein via the ubiquitin pathway.</text>
</comment>
<evidence type="ECO:0000256" key="4">
    <source>
        <dbReference type="ARBA" id="ARBA00023315"/>
    </source>
</evidence>
<dbReference type="Pfam" id="PF04377">
    <property type="entry name" value="ATE_C"/>
    <property type="match status" value="1"/>
</dbReference>
<gene>
    <name evidence="8" type="ORF">RUM44_000992</name>
</gene>
<evidence type="ECO:0000259" key="7">
    <source>
        <dbReference type="Pfam" id="PF04377"/>
    </source>
</evidence>
<evidence type="ECO:0000259" key="6">
    <source>
        <dbReference type="Pfam" id="PF04376"/>
    </source>
</evidence>
<evidence type="ECO:0000256" key="3">
    <source>
        <dbReference type="ARBA" id="ARBA00022786"/>
    </source>
</evidence>
<dbReference type="InterPro" id="IPR007471">
    <property type="entry name" value="N-end_Aminoacyl_Trfase_N"/>
</dbReference>
<name>A0ABR1B6H2_POLSC</name>
<evidence type="ECO:0000313" key="9">
    <source>
        <dbReference type="Proteomes" id="UP001359485"/>
    </source>
</evidence>
<evidence type="ECO:0000256" key="1">
    <source>
        <dbReference type="ARBA" id="ARBA00009991"/>
    </source>
</evidence>
<dbReference type="SUPFAM" id="SSF55729">
    <property type="entry name" value="Acyl-CoA N-acyltransferases (Nat)"/>
    <property type="match status" value="1"/>
</dbReference>
<keyword evidence="2 5" id="KW-0808">Transferase</keyword>
<comment type="catalytic activity">
    <reaction evidence="5">
        <text>an N-terminal L-alpha-aminoacyl-[protein] + L-arginyl-tRNA(Arg) = an N-terminal L-arginyl-L-aminoacyl-[protein] + tRNA(Arg) + H(+)</text>
        <dbReference type="Rhea" id="RHEA:10208"/>
        <dbReference type="Rhea" id="RHEA-COMP:9658"/>
        <dbReference type="Rhea" id="RHEA-COMP:9673"/>
        <dbReference type="Rhea" id="RHEA-COMP:10636"/>
        <dbReference type="Rhea" id="RHEA-COMP:10638"/>
        <dbReference type="ChEBI" id="CHEBI:15378"/>
        <dbReference type="ChEBI" id="CHEBI:78442"/>
        <dbReference type="ChEBI" id="CHEBI:78513"/>
        <dbReference type="ChEBI" id="CHEBI:78597"/>
        <dbReference type="ChEBI" id="CHEBI:83562"/>
        <dbReference type="EC" id="2.3.2.8"/>
    </reaction>
</comment>
<feature type="domain" description="N-end rule aminoacyl transferase C-terminal" evidence="7">
    <location>
        <begin position="331"/>
        <end position="463"/>
    </location>
</feature>
<feature type="domain" description="N-end aminoacyl transferase N-terminal" evidence="6">
    <location>
        <begin position="19"/>
        <end position="89"/>
    </location>
</feature>
<evidence type="ECO:0000256" key="5">
    <source>
        <dbReference type="PIRNR" id="PIRNR037207"/>
    </source>
</evidence>
<keyword evidence="9" id="KW-1185">Reference proteome</keyword>
<keyword evidence="4 5" id="KW-0012">Acyltransferase</keyword>
<evidence type="ECO:0000313" key="8">
    <source>
        <dbReference type="EMBL" id="KAK6635738.1"/>
    </source>
</evidence>
<comment type="caution">
    <text evidence="8">The sequence shown here is derived from an EMBL/GenBank/DDBJ whole genome shotgun (WGS) entry which is preliminary data.</text>
</comment>
<protein>
    <recommendedName>
        <fullName evidence="5">Arginyl-tRNA--protein transferase 1</fullName>
        <shortName evidence="5">Arginyltransferase 1</shortName>
        <shortName evidence="5">R-transferase 1</shortName>
        <ecNumber evidence="5">2.3.2.8</ecNumber>
    </recommendedName>
    <alternativeName>
        <fullName evidence="5">Arginine-tRNA--protein transferase 1</fullName>
    </alternativeName>
</protein>
<organism evidence="8 9">
    <name type="scientific">Polyplax serrata</name>
    <name type="common">Common mouse louse</name>
    <dbReference type="NCBI Taxonomy" id="468196"/>
    <lineage>
        <taxon>Eukaryota</taxon>
        <taxon>Metazoa</taxon>
        <taxon>Ecdysozoa</taxon>
        <taxon>Arthropoda</taxon>
        <taxon>Hexapoda</taxon>
        <taxon>Insecta</taxon>
        <taxon>Pterygota</taxon>
        <taxon>Neoptera</taxon>
        <taxon>Paraneoptera</taxon>
        <taxon>Psocodea</taxon>
        <taxon>Troctomorpha</taxon>
        <taxon>Phthiraptera</taxon>
        <taxon>Anoplura</taxon>
        <taxon>Polyplacidae</taxon>
        <taxon>Polyplax</taxon>
    </lineage>
</organism>